<dbReference type="AlphaFoldDB" id="A0AAN4Q0P2"/>
<evidence type="ECO:0000313" key="1">
    <source>
        <dbReference type="EMBL" id="GBH15037.1"/>
    </source>
</evidence>
<name>A0AAN4Q0P2_PSESF</name>
<organism evidence="1 2">
    <name type="scientific">Pseudomonas syringae pv. actinidiae</name>
    <dbReference type="NCBI Taxonomy" id="103796"/>
    <lineage>
        <taxon>Bacteria</taxon>
        <taxon>Pseudomonadati</taxon>
        <taxon>Pseudomonadota</taxon>
        <taxon>Gammaproteobacteria</taxon>
        <taxon>Pseudomonadales</taxon>
        <taxon>Pseudomonadaceae</taxon>
        <taxon>Pseudomonas</taxon>
        <taxon>Pseudomonas syringae</taxon>
    </lineage>
</organism>
<dbReference type="EMBL" id="BGKA01000032">
    <property type="protein sequence ID" value="GBH15037.1"/>
    <property type="molecule type" value="Genomic_DNA"/>
</dbReference>
<protein>
    <submittedName>
        <fullName evidence="1">Tryptophanyl-tRNA synthetase</fullName>
    </submittedName>
</protein>
<gene>
    <name evidence="1" type="ORF">KPSA3_00955</name>
</gene>
<evidence type="ECO:0000313" key="2">
    <source>
        <dbReference type="Proteomes" id="UP000248291"/>
    </source>
</evidence>
<comment type="caution">
    <text evidence="1">The sequence shown here is derived from an EMBL/GenBank/DDBJ whole genome shotgun (WGS) entry which is preliminary data.</text>
</comment>
<proteinExistence type="predicted"/>
<sequence length="142" mass="16171">MLDQRVSCRRISVRRWPDIGHQHFSAFQQTLYGQCFGNLCVGFQRRFDFRGLDADASNLYLPVSAAQHIQIATVTEHGNITCAIDSTAIIEQRGRESLRRLPRIAEVAKGKNLAAHQQFAGRPDRCVTAPFMLHHHLRTGYR</sequence>
<accession>A0AAN4Q0P2</accession>
<dbReference type="AntiFam" id="ANF00178">
    <property type="entry name" value="Shadow ORF (opposite dhbF)"/>
</dbReference>
<dbReference type="Proteomes" id="UP000248291">
    <property type="component" value="Unassembled WGS sequence"/>
</dbReference>
<reference evidence="1 2" key="1">
    <citation type="submission" date="2018-04" db="EMBL/GenBank/DDBJ databases">
        <title>Draft genome sequence of Pseudomonas syringae pv. actinidiae biovar 3 strains isolated from kiwifruit in Kagawa prefecture.</title>
        <authorList>
            <person name="Tabuchi M."/>
            <person name="Saito M."/>
            <person name="Fujiwara S."/>
            <person name="Sasa N."/>
            <person name="Akimitsu K."/>
            <person name="Gomi K."/>
            <person name="Konishi-Sugita S."/>
            <person name="Hamano K."/>
            <person name="Kataoka I."/>
        </authorList>
    </citation>
    <scope>NUCLEOTIDE SEQUENCE [LARGE SCALE GENOMIC DNA]</scope>
    <source>
        <strain evidence="1 2">MAFF212211</strain>
    </source>
</reference>